<feature type="transmembrane region" description="Helical" evidence="8">
    <location>
        <begin position="107"/>
        <end position="127"/>
    </location>
</feature>
<sequence length="553" mass="58660">MSADAAAANGGSRKAGGKSGGAAKAKSGGLPRTAGGHSPWSVALVVALATFMEVLDTTIANVALRYISGGLAVGPDEAAWVVTSYLVANAIALTASSFLAKRYGRKAFFIASVALFTVASLACGFAWDLNSLLLFRVIQGLGGGGMAPLAQSILADSFPPAKRGQAFALYGLAIVVAPVVGPTLGGWLSDNVSWHWCFLINGPVGVIALALMWWLLEDSESAVKERKALRKKGVRFDLVGFLLVATFLGSLEVCLDEGQRKDWFGSPLIQVFAVLAVISFVAMIPWLLTAKNPAVDLRLLGKRQFGSCFLVMLATGAILIATTQFIPQITQDYYGYTATISGLVLAPGGLVTVAMMLVIGQVSGYFQPKWLIATGAAIVALAMYDLTRIYGDSTFWFFAWSRIYIGIGLPMIFISITAASYEGIDKSQTDQASALINVARNVGGSMGVSLAQNILAYRSQFHQSRLSESVTTTSPAYQETMRQVTQYFTVHGTPGVDAQGQATAWIGQQLATQTAFFAYIDVFWALCLVSASAVPLAMILKRVERGGEAPAGH</sequence>
<feature type="transmembrane region" description="Helical" evidence="8">
    <location>
        <begin position="333"/>
        <end position="358"/>
    </location>
</feature>
<feature type="region of interest" description="Disordered" evidence="7">
    <location>
        <begin position="1"/>
        <end position="34"/>
    </location>
</feature>
<evidence type="ECO:0000313" key="11">
    <source>
        <dbReference type="Proteomes" id="UP001055117"/>
    </source>
</evidence>
<keyword evidence="11" id="KW-1185">Reference proteome</keyword>
<evidence type="ECO:0000256" key="8">
    <source>
        <dbReference type="SAM" id="Phobius"/>
    </source>
</evidence>
<feature type="transmembrane region" description="Helical" evidence="8">
    <location>
        <begin position="236"/>
        <end position="255"/>
    </location>
</feature>
<feature type="transmembrane region" description="Helical" evidence="8">
    <location>
        <begin position="133"/>
        <end position="155"/>
    </location>
</feature>
<feature type="transmembrane region" description="Helical" evidence="8">
    <location>
        <begin position="403"/>
        <end position="421"/>
    </location>
</feature>
<comment type="caution">
    <text evidence="10">The sequence shown here is derived from an EMBL/GenBank/DDBJ whole genome shotgun (WGS) entry which is preliminary data.</text>
</comment>
<evidence type="ECO:0000256" key="4">
    <source>
        <dbReference type="ARBA" id="ARBA00022692"/>
    </source>
</evidence>
<keyword evidence="2" id="KW-0813">Transport</keyword>
<dbReference type="PANTHER" id="PTHR23501">
    <property type="entry name" value="MAJOR FACILITATOR SUPERFAMILY"/>
    <property type="match status" value="1"/>
</dbReference>
<comment type="subcellular location">
    <subcellularLocation>
        <location evidence="1">Cell membrane</location>
        <topology evidence="1">Multi-pass membrane protein</topology>
    </subcellularLocation>
</comment>
<evidence type="ECO:0000256" key="1">
    <source>
        <dbReference type="ARBA" id="ARBA00004651"/>
    </source>
</evidence>
<dbReference type="Pfam" id="PF07690">
    <property type="entry name" value="MFS_1"/>
    <property type="match status" value="1"/>
</dbReference>
<keyword evidence="3" id="KW-1003">Cell membrane</keyword>
<dbReference type="InterPro" id="IPR004638">
    <property type="entry name" value="EmrB-like"/>
</dbReference>
<proteinExistence type="predicted"/>
<feature type="transmembrane region" description="Helical" evidence="8">
    <location>
        <begin position="267"/>
        <end position="288"/>
    </location>
</feature>
<dbReference type="NCBIfam" id="TIGR00711">
    <property type="entry name" value="efflux_EmrB"/>
    <property type="match status" value="1"/>
</dbReference>
<feature type="transmembrane region" description="Helical" evidence="8">
    <location>
        <begin position="79"/>
        <end position="100"/>
    </location>
</feature>
<evidence type="ECO:0000259" key="9">
    <source>
        <dbReference type="PROSITE" id="PS50850"/>
    </source>
</evidence>
<keyword evidence="5 8" id="KW-1133">Transmembrane helix</keyword>
<dbReference type="PANTHER" id="PTHR23501:SF174">
    <property type="entry name" value="MULTIDRUG EXPORT PROTEIN EMRB-RELATED"/>
    <property type="match status" value="1"/>
</dbReference>
<dbReference type="Gene3D" id="1.20.1250.20">
    <property type="entry name" value="MFS general substrate transporter like domains"/>
    <property type="match status" value="1"/>
</dbReference>
<protein>
    <submittedName>
        <fullName evidence="10">Multidrug export protein EmrB</fullName>
    </submittedName>
</protein>
<organism evidence="10 11">
    <name type="scientific">Methylobacterium cerastii</name>
    <dbReference type="NCBI Taxonomy" id="932741"/>
    <lineage>
        <taxon>Bacteria</taxon>
        <taxon>Pseudomonadati</taxon>
        <taxon>Pseudomonadota</taxon>
        <taxon>Alphaproteobacteria</taxon>
        <taxon>Hyphomicrobiales</taxon>
        <taxon>Methylobacteriaceae</taxon>
        <taxon>Methylobacterium</taxon>
    </lineage>
</organism>
<evidence type="ECO:0000256" key="3">
    <source>
        <dbReference type="ARBA" id="ARBA00022475"/>
    </source>
</evidence>
<dbReference type="Proteomes" id="UP001055117">
    <property type="component" value="Unassembled WGS sequence"/>
</dbReference>
<evidence type="ECO:0000256" key="5">
    <source>
        <dbReference type="ARBA" id="ARBA00022989"/>
    </source>
</evidence>
<gene>
    <name evidence="10" type="primary">emrB_1</name>
    <name evidence="10" type="ORF">AFCDBAGC_3309</name>
</gene>
<dbReference type="Gene3D" id="1.20.1720.10">
    <property type="entry name" value="Multidrug resistance protein D"/>
    <property type="match status" value="1"/>
</dbReference>
<feature type="transmembrane region" description="Helical" evidence="8">
    <location>
        <begin position="516"/>
        <end position="540"/>
    </location>
</feature>
<dbReference type="InterPro" id="IPR011701">
    <property type="entry name" value="MFS"/>
</dbReference>
<dbReference type="SUPFAM" id="SSF103473">
    <property type="entry name" value="MFS general substrate transporter"/>
    <property type="match status" value="1"/>
</dbReference>
<evidence type="ECO:0000313" key="10">
    <source>
        <dbReference type="EMBL" id="GJD45436.1"/>
    </source>
</evidence>
<name>A0ABQ4QJK8_9HYPH</name>
<feature type="domain" description="Major facilitator superfamily (MFS) profile" evidence="9">
    <location>
        <begin position="42"/>
        <end position="545"/>
    </location>
</feature>
<dbReference type="PRINTS" id="PR01036">
    <property type="entry name" value="TCRTETB"/>
</dbReference>
<reference evidence="10 11" key="1">
    <citation type="journal article" date="2021" name="Front. Microbiol.">
        <title>Comprehensive Comparative Genomics and Phenotyping of Methylobacterium Species.</title>
        <authorList>
            <person name="Alessa O."/>
            <person name="Ogura Y."/>
            <person name="Fujitani Y."/>
            <person name="Takami H."/>
            <person name="Hayashi T."/>
            <person name="Sahin N."/>
            <person name="Tani A."/>
        </authorList>
    </citation>
    <scope>NUCLEOTIDE SEQUENCE [LARGE SCALE GENOMIC DNA]</scope>
    <source>
        <strain evidence="10 11">DSM 23679</strain>
    </source>
</reference>
<evidence type="ECO:0000256" key="2">
    <source>
        <dbReference type="ARBA" id="ARBA00022448"/>
    </source>
</evidence>
<dbReference type="InterPro" id="IPR036259">
    <property type="entry name" value="MFS_trans_sf"/>
</dbReference>
<feature type="transmembrane region" description="Helical" evidence="8">
    <location>
        <begin position="193"/>
        <end position="216"/>
    </location>
</feature>
<dbReference type="EMBL" id="BPQG01000051">
    <property type="protein sequence ID" value="GJD45436.1"/>
    <property type="molecule type" value="Genomic_DNA"/>
</dbReference>
<dbReference type="CDD" id="cd17503">
    <property type="entry name" value="MFS_LmrB_MDR_like"/>
    <property type="match status" value="1"/>
</dbReference>
<accession>A0ABQ4QJK8</accession>
<feature type="transmembrane region" description="Helical" evidence="8">
    <location>
        <begin position="42"/>
        <end position="67"/>
    </location>
</feature>
<keyword evidence="4 8" id="KW-0812">Transmembrane</keyword>
<dbReference type="RefSeq" id="WP_147763931.1">
    <property type="nucleotide sequence ID" value="NZ_BPQG01000051.1"/>
</dbReference>
<feature type="transmembrane region" description="Helical" evidence="8">
    <location>
        <begin position="370"/>
        <end position="391"/>
    </location>
</feature>
<dbReference type="PROSITE" id="PS50850">
    <property type="entry name" value="MFS"/>
    <property type="match status" value="1"/>
</dbReference>
<evidence type="ECO:0000256" key="6">
    <source>
        <dbReference type="ARBA" id="ARBA00023136"/>
    </source>
</evidence>
<keyword evidence="6 8" id="KW-0472">Membrane</keyword>
<feature type="compositionally biased region" description="Low complexity" evidence="7">
    <location>
        <begin position="1"/>
        <end position="12"/>
    </location>
</feature>
<feature type="transmembrane region" description="Helical" evidence="8">
    <location>
        <begin position="308"/>
        <end position="327"/>
    </location>
</feature>
<feature type="transmembrane region" description="Helical" evidence="8">
    <location>
        <begin position="167"/>
        <end position="187"/>
    </location>
</feature>
<evidence type="ECO:0000256" key="7">
    <source>
        <dbReference type="SAM" id="MobiDB-lite"/>
    </source>
</evidence>
<dbReference type="InterPro" id="IPR020846">
    <property type="entry name" value="MFS_dom"/>
</dbReference>